<reference evidence="4 5" key="1">
    <citation type="submission" date="2015-07" db="EMBL/GenBank/DDBJ databases">
        <authorList>
            <person name="Kim K.M."/>
        </authorList>
    </citation>
    <scope>NUCLEOTIDE SEQUENCE [LARGE SCALE GENOMIC DNA]</scope>
    <source>
        <strain evidence="4 5">KCTC 12363</strain>
    </source>
</reference>
<dbReference type="KEGG" id="camu:CA2015_4280"/>
<dbReference type="PATRIC" id="fig|320787.5.peg.4693"/>
<dbReference type="OrthoDB" id="9803764at2"/>
<gene>
    <name evidence="4" type="ORF">CA2015_4280</name>
</gene>
<evidence type="ECO:0000259" key="3">
    <source>
        <dbReference type="PROSITE" id="PS01124"/>
    </source>
</evidence>
<dbReference type="SMART" id="SM00342">
    <property type="entry name" value="HTH_ARAC"/>
    <property type="match status" value="1"/>
</dbReference>
<dbReference type="PROSITE" id="PS01124">
    <property type="entry name" value="HTH_ARAC_FAMILY_2"/>
    <property type="match status" value="1"/>
</dbReference>
<dbReference type="EMBL" id="CP012040">
    <property type="protein sequence ID" value="AKP53626.1"/>
    <property type="molecule type" value="Genomic_DNA"/>
</dbReference>
<dbReference type="InterPro" id="IPR002818">
    <property type="entry name" value="DJ-1/PfpI"/>
</dbReference>
<dbReference type="Proteomes" id="UP000036520">
    <property type="component" value="Chromosome"/>
</dbReference>
<dbReference type="Pfam" id="PF12833">
    <property type="entry name" value="HTH_18"/>
    <property type="match status" value="1"/>
</dbReference>
<proteinExistence type="predicted"/>
<keyword evidence="2" id="KW-0804">Transcription</keyword>
<dbReference type="Pfam" id="PF01965">
    <property type="entry name" value="DJ-1_PfpI"/>
    <property type="match status" value="1"/>
</dbReference>
<dbReference type="GO" id="GO:0003700">
    <property type="term" value="F:DNA-binding transcription factor activity"/>
    <property type="evidence" value="ECO:0007669"/>
    <property type="project" value="InterPro"/>
</dbReference>
<name>A0A0H4PGG1_9BACT</name>
<evidence type="ECO:0000256" key="2">
    <source>
        <dbReference type="ARBA" id="ARBA00023163"/>
    </source>
</evidence>
<dbReference type="InterPro" id="IPR018060">
    <property type="entry name" value="HTH_AraC"/>
</dbReference>
<feature type="domain" description="HTH araC/xylS-type" evidence="3">
    <location>
        <begin position="221"/>
        <end position="319"/>
    </location>
</feature>
<keyword evidence="1" id="KW-0805">Transcription regulation</keyword>
<protein>
    <submittedName>
        <fullName evidence="4">Transcriptional regulator, AraC family</fullName>
    </submittedName>
</protein>
<keyword evidence="5" id="KW-1185">Reference proteome</keyword>
<dbReference type="InterPro" id="IPR052158">
    <property type="entry name" value="INH-QAR"/>
</dbReference>
<dbReference type="InterPro" id="IPR009057">
    <property type="entry name" value="Homeodomain-like_sf"/>
</dbReference>
<accession>A0A0H4PGG1</accession>
<evidence type="ECO:0000256" key="1">
    <source>
        <dbReference type="ARBA" id="ARBA00023015"/>
    </source>
</evidence>
<evidence type="ECO:0000313" key="4">
    <source>
        <dbReference type="EMBL" id="AKP53626.1"/>
    </source>
</evidence>
<evidence type="ECO:0000313" key="5">
    <source>
        <dbReference type="Proteomes" id="UP000036520"/>
    </source>
</evidence>
<dbReference type="InterPro" id="IPR029062">
    <property type="entry name" value="Class_I_gatase-like"/>
</dbReference>
<organism evidence="4 5">
    <name type="scientific">Cyclobacterium amurskyense</name>
    <dbReference type="NCBI Taxonomy" id="320787"/>
    <lineage>
        <taxon>Bacteria</taxon>
        <taxon>Pseudomonadati</taxon>
        <taxon>Bacteroidota</taxon>
        <taxon>Cytophagia</taxon>
        <taxon>Cytophagales</taxon>
        <taxon>Cyclobacteriaceae</taxon>
        <taxon>Cyclobacterium</taxon>
    </lineage>
</organism>
<dbReference type="STRING" id="320787.CA2015_4280"/>
<dbReference type="PANTHER" id="PTHR43130">
    <property type="entry name" value="ARAC-FAMILY TRANSCRIPTIONAL REGULATOR"/>
    <property type="match status" value="1"/>
</dbReference>
<sequence>MKHISILVPEGDTSLSNLEATHKMFTMANGHLERSGQSLLFDVHLVGRSSKSQVSNGIFSIKPDCTIEEVKKTDLIIIPAIHGDIHKILKANLDFVPWIKAQYEKGAEVASLCIGAFLLAKTGLLNGKSCATHWLMTKAFREMYPEVQLVDDKIITDEARIYTSGGAYSSLNLNLYLIEKFVGRDMAILSSKIFEIDINRQSQSPFIIFNGQKCHSDKAVKEAQEYIEVNFNEKLTVDGLSEMYAISRRTFERRFKKATSNTVIEYIQRVRVEAAKKKLEANGTSINEVMYEVGYIDAKTFRELFKKLVGMSPVDYRNRYYKEVEMV</sequence>
<dbReference type="RefSeq" id="WP_048643711.1">
    <property type="nucleotide sequence ID" value="NZ_CP012040.1"/>
</dbReference>
<dbReference type="CDD" id="cd03138">
    <property type="entry name" value="GATase1_AraC_2"/>
    <property type="match status" value="1"/>
</dbReference>
<dbReference type="AlphaFoldDB" id="A0A0H4PGG1"/>
<dbReference type="SUPFAM" id="SSF52317">
    <property type="entry name" value="Class I glutamine amidotransferase-like"/>
    <property type="match status" value="1"/>
</dbReference>
<dbReference type="SUPFAM" id="SSF46689">
    <property type="entry name" value="Homeodomain-like"/>
    <property type="match status" value="2"/>
</dbReference>
<dbReference type="Gene3D" id="3.40.50.880">
    <property type="match status" value="1"/>
</dbReference>
<dbReference type="Gene3D" id="1.10.10.60">
    <property type="entry name" value="Homeodomain-like"/>
    <property type="match status" value="2"/>
</dbReference>
<dbReference type="GO" id="GO:0043565">
    <property type="term" value="F:sequence-specific DNA binding"/>
    <property type="evidence" value="ECO:0007669"/>
    <property type="project" value="InterPro"/>
</dbReference>
<dbReference type="PANTHER" id="PTHR43130:SF11">
    <property type="entry name" value="TRANSCRIPTIONAL REGULATORY PROTEIN"/>
    <property type="match status" value="1"/>
</dbReference>